<keyword evidence="3" id="KW-0808">Transferase</keyword>
<name>A0A484HPQ9_9BACT</name>
<accession>A0A484HPQ9</accession>
<protein>
    <submittedName>
        <fullName evidence="3">Glycosyl transferase, group 1</fullName>
    </submittedName>
</protein>
<evidence type="ECO:0000259" key="1">
    <source>
        <dbReference type="Pfam" id="PF00534"/>
    </source>
</evidence>
<dbReference type="GO" id="GO:0016757">
    <property type="term" value="F:glycosyltransferase activity"/>
    <property type="evidence" value="ECO:0007669"/>
    <property type="project" value="InterPro"/>
</dbReference>
<dbReference type="AlphaFoldDB" id="A0A484HPQ9"/>
<dbReference type="PANTHER" id="PTHR12526">
    <property type="entry name" value="GLYCOSYLTRANSFERASE"/>
    <property type="match status" value="1"/>
</dbReference>
<dbReference type="EMBL" id="CAACVI010000045">
    <property type="protein sequence ID" value="VEN74845.1"/>
    <property type="molecule type" value="Genomic_DNA"/>
</dbReference>
<evidence type="ECO:0000259" key="2">
    <source>
        <dbReference type="Pfam" id="PF13439"/>
    </source>
</evidence>
<organism evidence="3">
    <name type="scientific">uncultured Desulfobacteraceae bacterium</name>
    <dbReference type="NCBI Taxonomy" id="218296"/>
    <lineage>
        <taxon>Bacteria</taxon>
        <taxon>Pseudomonadati</taxon>
        <taxon>Thermodesulfobacteriota</taxon>
        <taxon>Desulfobacteria</taxon>
        <taxon>Desulfobacterales</taxon>
        <taxon>Desulfobacteraceae</taxon>
        <taxon>environmental samples</taxon>
    </lineage>
</organism>
<dbReference type="Pfam" id="PF13439">
    <property type="entry name" value="Glyco_transf_4"/>
    <property type="match status" value="1"/>
</dbReference>
<dbReference type="SUPFAM" id="SSF53756">
    <property type="entry name" value="UDP-Glycosyltransferase/glycogen phosphorylase"/>
    <property type="match status" value="1"/>
</dbReference>
<evidence type="ECO:0000313" key="3">
    <source>
        <dbReference type="EMBL" id="VEN74845.1"/>
    </source>
</evidence>
<dbReference type="InterPro" id="IPR001296">
    <property type="entry name" value="Glyco_trans_1"/>
</dbReference>
<gene>
    <name evidence="3" type="ORF">EPICR_50121</name>
</gene>
<dbReference type="Gene3D" id="3.40.50.2000">
    <property type="entry name" value="Glycogen Phosphorylase B"/>
    <property type="match status" value="2"/>
</dbReference>
<sequence length="404" mass="44289">MSKNTNVGDAVKISLKIFPSNDILLSMTQSKLTVVQTLPELESGGVERGTLEISRHLLQKGHRSIVVSGGGRLVSELEKSGGEHVTWPVGAKSPRAIPCVFALRSFLVREKVDVLHLRSRVPAWIGLTAVKTIPKSKRPALVTTFHGFYSVHRFSAVMTKGDKVIAISKTIADHIQKEYGVPGHRLTLIHRGFDEETFDPDRVSPDRIKAVKRKWGLEEDPGPVIILPGRLTRWKGQDVFIKSLARLDPGLAWRAVCVGDVRENPAWARTLEGLIRRHDLSGRVILGGHCADMPAALMAADIVVSASSTQPEAFGRVAVEAQAMARPIIATAHGGSLETVKDRETGRLVPPEDVGEMAGALSEVLSDRGLREAYGKNGQKRVRRLFTARIMCEKTLEVYHEVVS</sequence>
<reference evidence="3" key="1">
    <citation type="submission" date="2019-01" db="EMBL/GenBank/DDBJ databases">
        <authorList>
            <consortium name="Genoscope - CEA"/>
            <person name="William W."/>
        </authorList>
    </citation>
    <scope>NUCLEOTIDE SEQUENCE</scope>
    <source>
        <strain evidence="3">CR-1</strain>
    </source>
</reference>
<feature type="domain" description="Glycosyl transferase family 1" evidence="1">
    <location>
        <begin position="218"/>
        <end position="381"/>
    </location>
</feature>
<proteinExistence type="predicted"/>
<dbReference type="Pfam" id="PF00534">
    <property type="entry name" value="Glycos_transf_1"/>
    <property type="match status" value="1"/>
</dbReference>
<feature type="domain" description="Glycosyltransferase subfamily 4-like N-terminal" evidence="2">
    <location>
        <begin position="44"/>
        <end position="196"/>
    </location>
</feature>
<dbReference type="InterPro" id="IPR028098">
    <property type="entry name" value="Glyco_trans_4-like_N"/>
</dbReference>
<dbReference type="CDD" id="cd03819">
    <property type="entry name" value="GT4_WavL-like"/>
    <property type="match status" value="1"/>
</dbReference>